<name>A0A2T4TZH0_9BACT</name>
<dbReference type="PROSITE" id="PS00766">
    <property type="entry name" value="THF_DHG_CYH_1"/>
    <property type="match status" value="1"/>
</dbReference>
<keyword evidence="10 12" id="KW-0486">Methionine biosynthesis</keyword>
<keyword evidence="6 12" id="KW-0378">Hydrolase</keyword>
<dbReference type="HAMAP" id="MF_01576">
    <property type="entry name" value="THF_DHG_CYH"/>
    <property type="match status" value="1"/>
</dbReference>
<dbReference type="Pfam" id="PF00763">
    <property type="entry name" value="THF_DHG_CYH"/>
    <property type="match status" value="1"/>
</dbReference>
<comment type="function">
    <text evidence="12">Catalyzes the oxidation of 5,10-methylenetetrahydrofolate to 5,10-methenyltetrahydrofolate and then the hydrolysis of 5,10-methenyltetrahydrofolate to 10-formyltetrahydrofolate.</text>
</comment>
<evidence type="ECO:0000256" key="5">
    <source>
        <dbReference type="ARBA" id="ARBA00022755"/>
    </source>
</evidence>
<evidence type="ECO:0000256" key="8">
    <source>
        <dbReference type="ARBA" id="ARBA00023002"/>
    </source>
</evidence>
<evidence type="ECO:0000259" key="13">
    <source>
        <dbReference type="Pfam" id="PF00763"/>
    </source>
</evidence>
<feature type="binding site" evidence="12">
    <location>
        <position position="232"/>
    </location>
    <ligand>
        <name>NADP(+)</name>
        <dbReference type="ChEBI" id="CHEBI:58349"/>
    </ligand>
</feature>
<organism evidence="15 16">
    <name type="scientific">Candidatus Methylomirabilis limnetica</name>
    <dbReference type="NCBI Taxonomy" id="2033718"/>
    <lineage>
        <taxon>Bacteria</taxon>
        <taxon>Candidatus Methylomirabilota</taxon>
        <taxon>Candidatus Methylomirabilia</taxon>
        <taxon>Candidatus Methylomirabilales</taxon>
        <taxon>Candidatus Methylomirabilaceae</taxon>
        <taxon>Candidatus Methylomirabilis</taxon>
    </lineage>
</organism>
<evidence type="ECO:0000256" key="3">
    <source>
        <dbReference type="ARBA" id="ARBA00022563"/>
    </source>
</evidence>
<dbReference type="GO" id="GO:0006164">
    <property type="term" value="P:purine nucleotide biosynthetic process"/>
    <property type="evidence" value="ECO:0007669"/>
    <property type="project" value="UniProtKB-KW"/>
</dbReference>
<dbReference type="InterPro" id="IPR020867">
    <property type="entry name" value="THF_DH/CycHdrlase_CS"/>
</dbReference>
<keyword evidence="4 12" id="KW-0028">Amino-acid biosynthesis</keyword>
<dbReference type="SUPFAM" id="SSF51735">
    <property type="entry name" value="NAD(P)-binding Rossmann-fold domains"/>
    <property type="match status" value="1"/>
</dbReference>
<feature type="binding site" evidence="12">
    <location>
        <position position="191"/>
    </location>
    <ligand>
        <name>NADP(+)</name>
        <dbReference type="ChEBI" id="CHEBI:58349"/>
    </ligand>
</feature>
<feature type="domain" description="Tetrahydrofolate dehydrogenase/cyclohydrolase catalytic" evidence="13">
    <location>
        <begin position="6"/>
        <end position="121"/>
    </location>
</feature>
<dbReference type="AlphaFoldDB" id="A0A2T4TZH0"/>
<keyword evidence="8 12" id="KW-0560">Oxidoreductase</keyword>
<comment type="subunit">
    <text evidence="2 12">Homodimer.</text>
</comment>
<dbReference type="Gene3D" id="3.40.50.10860">
    <property type="entry name" value="Leucine Dehydrogenase, chain A, domain 1"/>
    <property type="match status" value="1"/>
</dbReference>
<comment type="similarity">
    <text evidence="12">Belongs to the tetrahydrofolate dehydrogenase/cyclohydrolase family.</text>
</comment>
<dbReference type="EMBL" id="NVQC01000015">
    <property type="protein sequence ID" value="PTL36510.1"/>
    <property type="molecule type" value="Genomic_DNA"/>
</dbReference>
<keyword evidence="11 12" id="KW-0511">Multifunctional enzyme</keyword>
<proteinExistence type="inferred from homology"/>
<dbReference type="NCBIfam" id="NF010783">
    <property type="entry name" value="PRK14186.1"/>
    <property type="match status" value="1"/>
</dbReference>
<dbReference type="UniPathway" id="UPA00193"/>
<reference evidence="16" key="2">
    <citation type="journal article" date="2018" name="Environ. Microbiol.">
        <title>Bloom of a denitrifying methanotroph, 'Candidatus Methylomirabilis limnetica', in a deep stratified lake.</title>
        <authorList>
            <person name="Graf J.S."/>
            <person name="Mayr M.J."/>
            <person name="Marchant H.K."/>
            <person name="Tienken D."/>
            <person name="Hach P.F."/>
            <person name="Brand A."/>
            <person name="Schubert C.J."/>
            <person name="Kuypers M.M."/>
            <person name="Milucka J."/>
        </authorList>
    </citation>
    <scope>NUCLEOTIDE SEQUENCE [LARGE SCALE GENOMIC DNA]</scope>
    <source>
        <strain evidence="16">Zug</strain>
    </source>
</reference>
<evidence type="ECO:0000256" key="11">
    <source>
        <dbReference type="ARBA" id="ARBA00023268"/>
    </source>
</evidence>
<evidence type="ECO:0000256" key="12">
    <source>
        <dbReference type="HAMAP-Rule" id="MF_01576"/>
    </source>
</evidence>
<evidence type="ECO:0000256" key="7">
    <source>
        <dbReference type="ARBA" id="ARBA00022857"/>
    </source>
</evidence>
<evidence type="ECO:0000256" key="6">
    <source>
        <dbReference type="ARBA" id="ARBA00022801"/>
    </source>
</evidence>
<dbReference type="FunFam" id="3.40.50.10860:FF:000005">
    <property type="entry name" value="C-1-tetrahydrofolate synthase, cytoplasmic, putative"/>
    <property type="match status" value="1"/>
</dbReference>
<reference evidence="15 16" key="1">
    <citation type="submission" date="2017-09" db="EMBL/GenBank/DDBJ databases">
        <title>Bloom of a denitrifying methanotroph, Candidatus Methylomirabilis limnetica, in a deep stratified lake.</title>
        <authorList>
            <person name="Graf J.S."/>
            <person name="Marchant H.K."/>
            <person name="Tienken D."/>
            <person name="Hach P.F."/>
            <person name="Brand A."/>
            <person name="Schubert C.J."/>
            <person name="Kuypers M.M."/>
            <person name="Milucka J."/>
        </authorList>
    </citation>
    <scope>NUCLEOTIDE SEQUENCE [LARGE SCALE GENOMIC DNA]</scope>
    <source>
        <strain evidence="15 16">Zug</strain>
    </source>
</reference>
<evidence type="ECO:0000256" key="1">
    <source>
        <dbReference type="ARBA" id="ARBA00004777"/>
    </source>
</evidence>
<keyword evidence="3 12" id="KW-0554">One-carbon metabolism</keyword>
<evidence type="ECO:0000256" key="9">
    <source>
        <dbReference type="ARBA" id="ARBA00023102"/>
    </source>
</evidence>
<dbReference type="FunFam" id="3.40.50.720:FF:000094">
    <property type="entry name" value="Bifunctional protein FolD"/>
    <property type="match status" value="1"/>
</dbReference>
<dbReference type="EC" id="1.5.1.5" evidence="12"/>
<comment type="catalytic activity">
    <reaction evidence="12">
        <text>(6R)-5,10-methenyltetrahydrofolate + H2O = (6R)-10-formyltetrahydrofolate + H(+)</text>
        <dbReference type="Rhea" id="RHEA:23700"/>
        <dbReference type="ChEBI" id="CHEBI:15377"/>
        <dbReference type="ChEBI" id="CHEBI:15378"/>
        <dbReference type="ChEBI" id="CHEBI:57455"/>
        <dbReference type="ChEBI" id="CHEBI:195366"/>
        <dbReference type="EC" id="3.5.4.9"/>
    </reaction>
</comment>
<keyword evidence="7 12" id="KW-0521">NADP</keyword>
<dbReference type="InterPro" id="IPR020631">
    <property type="entry name" value="THF_DH/CycHdrlase_NAD-bd_dom"/>
</dbReference>
<dbReference type="GO" id="GO:0005829">
    <property type="term" value="C:cytosol"/>
    <property type="evidence" value="ECO:0007669"/>
    <property type="project" value="TreeGrafter"/>
</dbReference>
<dbReference type="Gene3D" id="3.40.50.720">
    <property type="entry name" value="NAD(P)-binding Rossmann-like Domain"/>
    <property type="match status" value="1"/>
</dbReference>
<dbReference type="Pfam" id="PF02882">
    <property type="entry name" value="THF_DHG_CYH_C"/>
    <property type="match status" value="1"/>
</dbReference>
<dbReference type="InterPro" id="IPR036291">
    <property type="entry name" value="NAD(P)-bd_dom_sf"/>
</dbReference>
<dbReference type="EC" id="3.5.4.9" evidence="12"/>
<protein>
    <recommendedName>
        <fullName evidence="12">Bifunctional protein FolD</fullName>
    </recommendedName>
    <domain>
        <recommendedName>
            <fullName evidence="12">Methylenetetrahydrofolate dehydrogenase</fullName>
            <ecNumber evidence="12">1.5.1.5</ecNumber>
        </recommendedName>
    </domain>
    <domain>
        <recommendedName>
            <fullName evidence="12">Methenyltetrahydrofolate cyclohydrolase</fullName>
            <ecNumber evidence="12">3.5.4.9</ecNumber>
        </recommendedName>
    </domain>
</protein>
<feature type="domain" description="Tetrahydrofolate dehydrogenase/cyclohydrolase NAD(P)-binding" evidence="14">
    <location>
        <begin position="141"/>
        <end position="281"/>
    </location>
</feature>
<dbReference type="CDD" id="cd01080">
    <property type="entry name" value="NAD_bind_m-THF_DH_Cyclohyd"/>
    <property type="match status" value="1"/>
</dbReference>
<dbReference type="Proteomes" id="UP000241436">
    <property type="component" value="Unassembled WGS sequence"/>
</dbReference>
<dbReference type="SUPFAM" id="SSF53223">
    <property type="entry name" value="Aminoacid dehydrogenase-like, N-terminal domain"/>
    <property type="match status" value="1"/>
</dbReference>
<dbReference type="PRINTS" id="PR00085">
    <property type="entry name" value="THFDHDRGNASE"/>
</dbReference>
<dbReference type="GO" id="GO:0004477">
    <property type="term" value="F:methenyltetrahydrofolate cyclohydrolase activity"/>
    <property type="evidence" value="ECO:0007669"/>
    <property type="project" value="UniProtKB-UniRule"/>
</dbReference>
<evidence type="ECO:0000313" key="15">
    <source>
        <dbReference type="EMBL" id="PTL36510.1"/>
    </source>
</evidence>
<dbReference type="GO" id="GO:0004488">
    <property type="term" value="F:methylenetetrahydrofolate dehydrogenase (NADP+) activity"/>
    <property type="evidence" value="ECO:0007669"/>
    <property type="project" value="UniProtKB-UniRule"/>
</dbReference>
<gene>
    <name evidence="12" type="primary">folD</name>
    <name evidence="15" type="ORF">CLG94_03935</name>
</gene>
<evidence type="ECO:0000256" key="2">
    <source>
        <dbReference type="ARBA" id="ARBA00011738"/>
    </source>
</evidence>
<dbReference type="PANTHER" id="PTHR48099:SF5">
    <property type="entry name" value="C-1-TETRAHYDROFOLATE SYNTHASE, CYTOPLASMIC"/>
    <property type="match status" value="1"/>
</dbReference>
<dbReference type="OrthoDB" id="9803580at2"/>
<comment type="pathway">
    <text evidence="1 12">One-carbon metabolism; tetrahydrofolate interconversion.</text>
</comment>
<keyword evidence="9 12" id="KW-0368">Histidine biosynthesis</keyword>
<dbReference type="GO" id="GO:0035999">
    <property type="term" value="P:tetrahydrofolate interconversion"/>
    <property type="evidence" value="ECO:0007669"/>
    <property type="project" value="UniProtKB-UniRule"/>
</dbReference>
<comment type="caution">
    <text evidence="15">The sequence shown here is derived from an EMBL/GenBank/DDBJ whole genome shotgun (WGS) entry which is preliminary data.</text>
</comment>
<dbReference type="InterPro" id="IPR000672">
    <property type="entry name" value="THF_DH/CycHdrlase"/>
</dbReference>
<dbReference type="PROSITE" id="PS00767">
    <property type="entry name" value="THF_DHG_CYH_2"/>
    <property type="match status" value="1"/>
</dbReference>
<keyword evidence="5 12" id="KW-0658">Purine biosynthesis</keyword>
<dbReference type="NCBIfam" id="NF008058">
    <property type="entry name" value="PRK10792.1"/>
    <property type="match status" value="1"/>
</dbReference>
<dbReference type="GO" id="GO:0009086">
    <property type="term" value="P:methionine biosynthetic process"/>
    <property type="evidence" value="ECO:0007669"/>
    <property type="project" value="UniProtKB-KW"/>
</dbReference>
<dbReference type="InterPro" id="IPR046346">
    <property type="entry name" value="Aminoacid_DH-like_N_sf"/>
</dbReference>
<dbReference type="GO" id="GO:0000105">
    <property type="term" value="P:L-histidine biosynthetic process"/>
    <property type="evidence" value="ECO:0007669"/>
    <property type="project" value="UniProtKB-KW"/>
</dbReference>
<dbReference type="RefSeq" id="WP_107561580.1">
    <property type="nucleotide sequence ID" value="NZ_NVQC01000015.1"/>
</dbReference>
<evidence type="ECO:0000313" key="16">
    <source>
        <dbReference type="Proteomes" id="UP000241436"/>
    </source>
</evidence>
<evidence type="ECO:0000256" key="10">
    <source>
        <dbReference type="ARBA" id="ARBA00023167"/>
    </source>
</evidence>
<comment type="catalytic activity">
    <reaction evidence="12">
        <text>(6R)-5,10-methylene-5,6,7,8-tetrahydrofolate + NADP(+) = (6R)-5,10-methenyltetrahydrofolate + NADPH</text>
        <dbReference type="Rhea" id="RHEA:22812"/>
        <dbReference type="ChEBI" id="CHEBI:15636"/>
        <dbReference type="ChEBI" id="CHEBI:57455"/>
        <dbReference type="ChEBI" id="CHEBI:57783"/>
        <dbReference type="ChEBI" id="CHEBI:58349"/>
        <dbReference type="EC" id="1.5.1.5"/>
    </reaction>
</comment>
<evidence type="ECO:0000256" key="4">
    <source>
        <dbReference type="ARBA" id="ARBA00022605"/>
    </source>
</evidence>
<dbReference type="InterPro" id="IPR020630">
    <property type="entry name" value="THF_DH/CycHdrlase_cat_dom"/>
</dbReference>
<keyword evidence="16" id="KW-1185">Reference proteome</keyword>
<sequence length="304" mass="32000">MSARILDGKSIAAEIRREVQIEVAAITAQTGMVPCLAAILVGNDPASATYVQKKAKACKDAGITSVRIDLPADLPEASLLHEIERLNSDPTVHAILVQLPLPPHISERRVLGAILPEKDVDGFHPSNLGGLLVGNPLFVASTPLGILELLNRTNVVIEGKHAVIVGWSVVVGKPTAFLLLQHHATVTICHIKTRDLAYHTRQADILVVAAGKPGLVTGPMVKDGAVVIDVGVNRLADGRVVGDVDFPEVAQKASLITPVPGGVGPMTVAMLLKNTVDACRRLCGVIRPSGDAPVPSDKRTMAQP</sequence>
<dbReference type="PANTHER" id="PTHR48099">
    <property type="entry name" value="C-1-TETRAHYDROFOLATE SYNTHASE, CYTOPLASMIC-RELATED"/>
    <property type="match status" value="1"/>
</dbReference>
<accession>A0A2T4TZH0</accession>
<evidence type="ECO:0000259" key="14">
    <source>
        <dbReference type="Pfam" id="PF02882"/>
    </source>
</evidence>
<feature type="binding site" evidence="12">
    <location>
        <begin position="166"/>
        <end position="168"/>
    </location>
    <ligand>
        <name>NADP(+)</name>
        <dbReference type="ChEBI" id="CHEBI:58349"/>
    </ligand>
</feature>